<dbReference type="EMBL" id="FQYR01000003">
    <property type="protein sequence ID" value="SHJ32053.1"/>
    <property type="molecule type" value="Genomic_DNA"/>
</dbReference>
<dbReference type="GO" id="GO:0003677">
    <property type="term" value="F:DNA binding"/>
    <property type="evidence" value="ECO:0007669"/>
    <property type="project" value="UniProtKB-KW"/>
</dbReference>
<dbReference type="InterPro" id="IPR000792">
    <property type="entry name" value="Tscrpt_reg_LuxR_C"/>
</dbReference>
<accession>A0A1M6ICB6</accession>
<keyword evidence="1" id="KW-0805">Transcription regulation</keyword>
<dbReference type="InParanoid" id="A0A1M6ICB6"/>
<dbReference type="PANTHER" id="PTHR44688:SF16">
    <property type="entry name" value="DNA-BINDING TRANSCRIPTIONAL ACTIVATOR DEVR_DOSR"/>
    <property type="match status" value="1"/>
</dbReference>
<sequence length="260" mass="29430">MLEESDVRKMVRLLAETVAVDGGQAAKKRYLMNGLCRLVDADSCVWALGCHINPGEPQVYVSFLHEGFEEERFTKLISAAEHPVMGKVVEPFFQELADTGQHLTWTREQIDPKGLAMQDGIRELWEDADIGSLVMSYYPLDQDSTSSVVFYRRLSQAAFSERDRRIIHIILGEVSWLHLTGWPNDRGASVPELSPRQRVVLNLLLEGMGRKQIAHQLEITENTVSGYIKEIYRHFSVNSHAQLVRRMLAADLKSEGAPPK</sequence>
<dbReference type="PROSITE" id="PS50043">
    <property type="entry name" value="HTH_LUXR_2"/>
    <property type="match status" value="1"/>
</dbReference>
<keyword evidence="6" id="KW-1185">Reference proteome</keyword>
<evidence type="ECO:0000313" key="6">
    <source>
        <dbReference type="Proteomes" id="UP000184510"/>
    </source>
</evidence>
<dbReference type="GO" id="GO:0006355">
    <property type="term" value="P:regulation of DNA-templated transcription"/>
    <property type="evidence" value="ECO:0007669"/>
    <property type="project" value="InterPro"/>
</dbReference>
<reference evidence="5 6" key="1">
    <citation type="submission" date="2016-11" db="EMBL/GenBank/DDBJ databases">
        <authorList>
            <person name="Jaros S."/>
            <person name="Januszkiewicz K."/>
            <person name="Wedrychowicz H."/>
        </authorList>
    </citation>
    <scope>NUCLEOTIDE SEQUENCE [LARGE SCALE GENOMIC DNA]</scope>
    <source>
        <strain evidence="5 6">DSM 18772</strain>
    </source>
</reference>
<dbReference type="SUPFAM" id="SSF46894">
    <property type="entry name" value="C-terminal effector domain of the bipartite response regulators"/>
    <property type="match status" value="1"/>
</dbReference>
<dbReference type="SMART" id="SM00421">
    <property type="entry name" value="HTH_LUXR"/>
    <property type="match status" value="1"/>
</dbReference>
<dbReference type="OrthoDB" id="192352at2"/>
<evidence type="ECO:0000256" key="1">
    <source>
        <dbReference type="ARBA" id="ARBA00023015"/>
    </source>
</evidence>
<dbReference type="Proteomes" id="UP000184510">
    <property type="component" value="Unassembled WGS sequence"/>
</dbReference>
<dbReference type="Gene3D" id="1.10.10.10">
    <property type="entry name" value="Winged helix-like DNA-binding domain superfamily/Winged helix DNA-binding domain"/>
    <property type="match status" value="1"/>
</dbReference>
<dbReference type="InterPro" id="IPR036388">
    <property type="entry name" value="WH-like_DNA-bd_sf"/>
</dbReference>
<dbReference type="AlphaFoldDB" id="A0A1M6ICB6"/>
<dbReference type="PANTHER" id="PTHR44688">
    <property type="entry name" value="DNA-BINDING TRANSCRIPTIONAL ACTIVATOR DEVR_DOSR"/>
    <property type="match status" value="1"/>
</dbReference>
<evidence type="ECO:0000259" key="4">
    <source>
        <dbReference type="PROSITE" id="PS50043"/>
    </source>
</evidence>
<feature type="domain" description="HTH luxR-type" evidence="4">
    <location>
        <begin position="186"/>
        <end position="251"/>
    </location>
</feature>
<keyword evidence="2" id="KW-0238">DNA-binding</keyword>
<evidence type="ECO:0000256" key="2">
    <source>
        <dbReference type="ARBA" id="ARBA00023125"/>
    </source>
</evidence>
<dbReference type="STRING" id="1123071.SAMN02745181_1754"/>
<dbReference type="InterPro" id="IPR016032">
    <property type="entry name" value="Sig_transdc_resp-reg_C-effctor"/>
</dbReference>
<protein>
    <submittedName>
        <fullName evidence="5">Regulatory protein, luxR family</fullName>
    </submittedName>
</protein>
<organism evidence="5 6">
    <name type="scientific">Rubritalea squalenifaciens DSM 18772</name>
    <dbReference type="NCBI Taxonomy" id="1123071"/>
    <lineage>
        <taxon>Bacteria</taxon>
        <taxon>Pseudomonadati</taxon>
        <taxon>Verrucomicrobiota</taxon>
        <taxon>Verrucomicrobiia</taxon>
        <taxon>Verrucomicrobiales</taxon>
        <taxon>Rubritaleaceae</taxon>
        <taxon>Rubritalea</taxon>
    </lineage>
</organism>
<keyword evidence="3" id="KW-0804">Transcription</keyword>
<evidence type="ECO:0000313" key="5">
    <source>
        <dbReference type="EMBL" id="SHJ32053.1"/>
    </source>
</evidence>
<dbReference type="CDD" id="cd06170">
    <property type="entry name" value="LuxR_C_like"/>
    <property type="match status" value="1"/>
</dbReference>
<gene>
    <name evidence="5" type="ORF">SAMN02745181_1754</name>
</gene>
<dbReference type="RefSeq" id="WP_143183347.1">
    <property type="nucleotide sequence ID" value="NZ_FQYR01000003.1"/>
</dbReference>
<proteinExistence type="predicted"/>
<name>A0A1M6ICB6_9BACT</name>
<evidence type="ECO:0000256" key="3">
    <source>
        <dbReference type="ARBA" id="ARBA00023163"/>
    </source>
</evidence>
<dbReference type="PRINTS" id="PR00038">
    <property type="entry name" value="HTHLUXR"/>
</dbReference>
<dbReference type="Pfam" id="PF00196">
    <property type="entry name" value="GerE"/>
    <property type="match status" value="1"/>
</dbReference>